<reference evidence="3" key="1">
    <citation type="submission" date="2017-05" db="EMBL/GenBank/DDBJ databases">
        <authorList>
            <person name="Ray J."/>
            <person name="Price M."/>
            <person name="Deutschbauer A."/>
        </authorList>
    </citation>
    <scope>NUCLEOTIDE SEQUENCE [LARGE SCALE GENOMIC DNA]</scope>
    <source>
        <strain evidence="3">DSM 19842</strain>
    </source>
</reference>
<dbReference type="KEGG" id="pact:CA264_06650"/>
<dbReference type="AlphaFoldDB" id="A0A1X9YQK7"/>
<name>A0A1X9YQK7_9BACT</name>
<dbReference type="OrthoDB" id="893735at2"/>
<dbReference type="Pfam" id="PF18735">
    <property type="entry name" value="HEPN_RiboL-PSP"/>
    <property type="match status" value="1"/>
</dbReference>
<gene>
    <name evidence="2" type="ORF">CA264_06650</name>
</gene>
<proteinExistence type="predicted"/>
<evidence type="ECO:0000313" key="2">
    <source>
        <dbReference type="EMBL" id="ARS35149.1"/>
    </source>
</evidence>
<dbReference type="STRING" id="709015.GCA_000472485_01335"/>
<dbReference type="InterPro" id="IPR041519">
    <property type="entry name" value="HEPN_RiboL-PSP"/>
</dbReference>
<dbReference type="RefSeq" id="WP_025605698.1">
    <property type="nucleotide sequence ID" value="NZ_CP021235.1"/>
</dbReference>
<organism evidence="2 3">
    <name type="scientific">Pontibacter actiniarum</name>
    <dbReference type="NCBI Taxonomy" id="323450"/>
    <lineage>
        <taxon>Bacteria</taxon>
        <taxon>Pseudomonadati</taxon>
        <taxon>Bacteroidota</taxon>
        <taxon>Cytophagia</taxon>
        <taxon>Cytophagales</taxon>
        <taxon>Hymenobacteraceae</taxon>
        <taxon>Pontibacter</taxon>
    </lineage>
</organism>
<protein>
    <recommendedName>
        <fullName evidence="1">RiboL-PSP-HEPN domain-containing protein</fullName>
    </recommendedName>
</protein>
<dbReference type="Proteomes" id="UP000266292">
    <property type="component" value="Chromosome"/>
</dbReference>
<evidence type="ECO:0000313" key="3">
    <source>
        <dbReference type="Proteomes" id="UP000266292"/>
    </source>
</evidence>
<accession>A0A1X9YQK7</accession>
<sequence>MMNYRGLIYQSLVDLKANISQIQNQFLNRHLADPLVTDNEYRLDINAFCVLSHAYFEQYFEEISLNVCESIVDAYKHYKKVSIGTLMLMHLISTSKFPYKDGDTSLVNIDDYVIQDLNLSKVKLNKSLKGNHGASLKYLKNILIPVGVDVPSHPIYMDSLNKLVSERGVFAHGNKQDGTIRRPYSPSQANSIINDCLELAEEINQLARRIAER</sequence>
<feature type="domain" description="RiboL-PSP-HEPN" evidence="1">
    <location>
        <begin position="32"/>
        <end position="206"/>
    </location>
</feature>
<dbReference type="EMBL" id="CP021235">
    <property type="protein sequence ID" value="ARS35149.1"/>
    <property type="molecule type" value="Genomic_DNA"/>
</dbReference>
<evidence type="ECO:0000259" key="1">
    <source>
        <dbReference type="Pfam" id="PF18735"/>
    </source>
</evidence>
<keyword evidence="3" id="KW-1185">Reference proteome</keyword>